<comment type="caution">
    <text evidence="1">The sequence shown here is derived from an EMBL/GenBank/DDBJ whole genome shotgun (WGS) entry which is preliminary data.</text>
</comment>
<dbReference type="EMBL" id="CAXAMN010000858">
    <property type="protein sequence ID" value="CAK8991079.1"/>
    <property type="molecule type" value="Genomic_DNA"/>
</dbReference>
<dbReference type="CDD" id="cd02961">
    <property type="entry name" value="PDI_a_family"/>
    <property type="match status" value="1"/>
</dbReference>
<protein>
    <submittedName>
        <fullName evidence="1">Uncharacterized protein</fullName>
    </submittedName>
</protein>
<dbReference type="SUPFAM" id="SSF52833">
    <property type="entry name" value="Thioredoxin-like"/>
    <property type="match status" value="1"/>
</dbReference>
<dbReference type="SUPFAM" id="SSF101898">
    <property type="entry name" value="NHL repeat"/>
    <property type="match status" value="1"/>
</dbReference>
<dbReference type="PANTHER" id="PTHR10984">
    <property type="entry name" value="ENDOPLASMIC RETICULUM-GOLGI INTERMEDIATE COMPARTMENT PROTEIN"/>
    <property type="match status" value="1"/>
</dbReference>
<dbReference type="Pfam" id="PF07970">
    <property type="entry name" value="COPIIcoated_ERV"/>
    <property type="match status" value="1"/>
</dbReference>
<dbReference type="Pfam" id="PF13850">
    <property type="entry name" value="ERGIC_N"/>
    <property type="match status" value="1"/>
</dbReference>
<dbReference type="Pfam" id="PF00085">
    <property type="entry name" value="Thioredoxin"/>
    <property type="match status" value="1"/>
</dbReference>
<gene>
    <name evidence="1" type="ORF">CCMP2556_LOCUS2305</name>
</gene>
<dbReference type="Proteomes" id="UP001642484">
    <property type="component" value="Unassembled WGS sequence"/>
</dbReference>
<dbReference type="InterPro" id="IPR039542">
    <property type="entry name" value="Erv_N"/>
</dbReference>
<evidence type="ECO:0000313" key="1">
    <source>
        <dbReference type="EMBL" id="CAK8991079.1"/>
    </source>
</evidence>
<dbReference type="Gene3D" id="3.40.30.10">
    <property type="entry name" value="Glutaredoxin"/>
    <property type="match status" value="1"/>
</dbReference>
<dbReference type="Gene3D" id="2.120.10.30">
    <property type="entry name" value="TolB, C-terminal domain"/>
    <property type="match status" value="2"/>
</dbReference>
<dbReference type="PROSITE" id="PS51352">
    <property type="entry name" value="THIOREDOXIN_2"/>
    <property type="match status" value="1"/>
</dbReference>
<reference evidence="1 2" key="1">
    <citation type="submission" date="2024-02" db="EMBL/GenBank/DDBJ databases">
        <authorList>
            <person name="Chen Y."/>
            <person name="Shah S."/>
            <person name="Dougan E. K."/>
            <person name="Thang M."/>
            <person name="Chan C."/>
        </authorList>
    </citation>
    <scope>NUCLEOTIDE SEQUENCE [LARGE SCALE GENOMIC DNA]</scope>
</reference>
<proteinExistence type="predicted"/>
<sequence>MLTSSQAARWLPRDFVEASQLGGVFTIVAYAVMLIVFMCELISFASPQYATVLALDKAGSDSLQINFDVDVHDIECRNLQVVVYAQNGKERLSSSGEDFWLRSIDAQGKQFGVAVKPQDAQGEVAEDHDKQMQDVRKQDGGQELDSDWSSSHDGFRHKSLEHVIQGHDFTCINFFAGWCSHCQKFAPEWEKLADKVHGKDGAPMKFPDRDGVERQVRLIKVNCVDFHDVCAPQGIDAYPTVRLYKADGTFSVFDGRRGEVEIIRWLERMIKMKSYGWGAHHEVFERGCNARGRLQVPRVPGHLELMAGGGDQTLNPRMTNVSHTIKHLSFSDANDGKFHRKGWSNFPREVTRNLAPLDGQRFLTSSFHQAYIHDLKVVSTVSGSQTTYQFQHQARVSQLPEAEIPQAQFHYDIEPFSIYVRRDDKRWYDFGTSLCAVLGGAFVVMRLISRFSLHISASLKHLFPGAKVGRAGAMSIGLYEFVDIPNCSQLGVWNHEAPVLAGALGFYGNFGDGVPGTLARFRLPRAVALDEMQQRLYISDGANHAIRQLNLSDQNLTTVAGKLGVPGYTDGSEVLLRDPNGLALDESRQELYVADQGNHVVRRIDLTTGFISTISPVGPDSLKSPSGLALAETLFERVLYIADSGNHQIRKLDLVTGNLSVAAPAFFEHAAGLAFDKLNGILYVADQGVHAVFSLDMTLASPAAGLVAGQPGYPGGPGDGSTFMSHALKAQLNRPDGLALDSQGQRLYIGDATKAIRMVDLTNQNMTLAAIRSSFQHETGHLGPIGLALGNTTIPGFKVESIYHRPLEGGPPQFGNYFYFRSSMGYAGGYKNASGILRSRHYRRGVLLWVGYIRFFGERYGIGPERQSSPELDNTGIRYPPPVSSEGQFEVNDTILVPQLLDPEEEAKQMLYLAEGHLYTVRSVDLGAPSESACGDPNVTGLPESLWALVPSEAGGGYTR</sequence>
<dbReference type="SMART" id="SM00135">
    <property type="entry name" value="LY"/>
    <property type="match status" value="4"/>
</dbReference>
<dbReference type="InterPro" id="IPR036249">
    <property type="entry name" value="Thioredoxin-like_sf"/>
</dbReference>
<accession>A0ABP0HLI7</accession>
<organism evidence="1 2">
    <name type="scientific">Durusdinium trenchii</name>
    <dbReference type="NCBI Taxonomy" id="1381693"/>
    <lineage>
        <taxon>Eukaryota</taxon>
        <taxon>Sar</taxon>
        <taxon>Alveolata</taxon>
        <taxon>Dinophyceae</taxon>
        <taxon>Suessiales</taxon>
        <taxon>Symbiodiniaceae</taxon>
        <taxon>Durusdinium</taxon>
    </lineage>
</organism>
<dbReference type="InterPro" id="IPR011042">
    <property type="entry name" value="6-blade_b-propeller_TolB-like"/>
</dbReference>
<keyword evidence="2" id="KW-1185">Reference proteome</keyword>
<evidence type="ECO:0000313" key="2">
    <source>
        <dbReference type="Proteomes" id="UP001642484"/>
    </source>
</evidence>
<dbReference type="PANTHER" id="PTHR10984:SF37">
    <property type="entry name" value="PROTEIN DISULFIDE-ISOMERASE 5-3"/>
    <property type="match status" value="1"/>
</dbReference>
<dbReference type="InterPro" id="IPR045888">
    <property type="entry name" value="Erv"/>
</dbReference>
<name>A0ABP0HLI7_9DINO</name>
<dbReference type="InterPro" id="IPR013766">
    <property type="entry name" value="Thioredoxin_domain"/>
</dbReference>
<dbReference type="InterPro" id="IPR000033">
    <property type="entry name" value="LDLR_classB_rpt"/>
</dbReference>
<dbReference type="InterPro" id="IPR012936">
    <property type="entry name" value="Erv_C"/>
</dbReference>